<dbReference type="SUPFAM" id="SSF55729">
    <property type="entry name" value="Acyl-CoA N-acyltransferases (Nat)"/>
    <property type="match status" value="1"/>
</dbReference>
<dbReference type="Proteomes" id="UP000248806">
    <property type="component" value="Unassembled WGS sequence"/>
</dbReference>
<accession>A0A326U7K1</accession>
<evidence type="ECO:0000313" key="3">
    <source>
        <dbReference type="Proteomes" id="UP000248806"/>
    </source>
</evidence>
<feature type="domain" description="N-acetyltransferase" evidence="1">
    <location>
        <begin position="18"/>
        <end position="183"/>
    </location>
</feature>
<dbReference type="InterPro" id="IPR016181">
    <property type="entry name" value="Acyl_CoA_acyltransferase"/>
</dbReference>
<dbReference type="PROSITE" id="PS51186">
    <property type="entry name" value="GNAT"/>
    <property type="match status" value="1"/>
</dbReference>
<proteinExistence type="predicted"/>
<dbReference type="OrthoDB" id="9785602at2"/>
<keyword evidence="2" id="KW-0808">Transferase</keyword>
<gene>
    <name evidence="2" type="ORF">EI42_02211</name>
</gene>
<evidence type="ECO:0000313" key="2">
    <source>
        <dbReference type="EMBL" id="PZW31114.1"/>
    </source>
</evidence>
<reference evidence="2 3" key="1">
    <citation type="submission" date="2018-06" db="EMBL/GenBank/DDBJ databases">
        <title>Genomic Encyclopedia of Archaeal and Bacterial Type Strains, Phase II (KMG-II): from individual species to whole genera.</title>
        <authorList>
            <person name="Goeker M."/>
        </authorList>
    </citation>
    <scope>NUCLEOTIDE SEQUENCE [LARGE SCALE GENOMIC DNA]</scope>
    <source>
        <strain evidence="2 3">ATCC BAA-1881</strain>
    </source>
</reference>
<protein>
    <submittedName>
        <fullName evidence="2">Ribosomal-protein-alanine N-acetyltransferase</fullName>
    </submittedName>
</protein>
<dbReference type="Pfam" id="PF13302">
    <property type="entry name" value="Acetyltransf_3"/>
    <property type="match status" value="1"/>
</dbReference>
<dbReference type="Gene3D" id="3.40.630.30">
    <property type="match status" value="1"/>
</dbReference>
<dbReference type="RefSeq" id="WP_111321794.1">
    <property type="nucleotide sequence ID" value="NZ_BIFX01000003.1"/>
</dbReference>
<dbReference type="AlphaFoldDB" id="A0A326U7K1"/>
<dbReference type="PANTHER" id="PTHR43792">
    <property type="entry name" value="GNAT FAMILY, PUTATIVE (AFU_ORTHOLOGUE AFUA_3G00765)-RELATED-RELATED"/>
    <property type="match status" value="1"/>
</dbReference>
<name>A0A326U7K1_THEHA</name>
<dbReference type="InterPro" id="IPR051531">
    <property type="entry name" value="N-acetyltransferase"/>
</dbReference>
<evidence type="ECO:0000259" key="1">
    <source>
        <dbReference type="PROSITE" id="PS51186"/>
    </source>
</evidence>
<dbReference type="InterPro" id="IPR000182">
    <property type="entry name" value="GNAT_dom"/>
</dbReference>
<comment type="caution">
    <text evidence="2">The sequence shown here is derived from an EMBL/GenBank/DDBJ whole genome shotgun (WGS) entry which is preliminary data.</text>
</comment>
<dbReference type="EMBL" id="QKUF01000006">
    <property type="protein sequence ID" value="PZW31114.1"/>
    <property type="molecule type" value="Genomic_DNA"/>
</dbReference>
<keyword evidence="3" id="KW-1185">Reference proteome</keyword>
<dbReference type="GO" id="GO:0016747">
    <property type="term" value="F:acyltransferase activity, transferring groups other than amino-acyl groups"/>
    <property type="evidence" value="ECO:0007669"/>
    <property type="project" value="InterPro"/>
</dbReference>
<organism evidence="2 3">
    <name type="scientific">Thermosporothrix hazakensis</name>
    <dbReference type="NCBI Taxonomy" id="644383"/>
    <lineage>
        <taxon>Bacteria</taxon>
        <taxon>Bacillati</taxon>
        <taxon>Chloroflexota</taxon>
        <taxon>Ktedonobacteria</taxon>
        <taxon>Ktedonobacterales</taxon>
        <taxon>Thermosporotrichaceae</taxon>
        <taxon>Thermosporothrix</taxon>
    </lineage>
</organism>
<sequence length="191" mass="22265">MSIDTAFTQFPSLTTERLRLRAVRPEDLKEFFAIRSDEEVMKYSGHPPLRSLDEARDQLEQARQSYTQREAIGWAITLKNDDTLIGICGFHHFRAEHRVAETGYELAQAHWRKGIMFEAMTAMLSFGFTELNLHRVEAIIDIENIASKTLLEKLGFTYEGTLRERYDQEGELLDETYYGLLKREWLARNQA</sequence>